<dbReference type="CDD" id="cd18316">
    <property type="entry name" value="BTB_POZ_KCTD-like"/>
    <property type="match status" value="1"/>
</dbReference>
<feature type="compositionally biased region" description="Low complexity" evidence="1">
    <location>
        <begin position="8"/>
        <end position="21"/>
    </location>
</feature>
<feature type="compositionally biased region" description="Polar residues" evidence="1">
    <location>
        <begin position="262"/>
        <end position="273"/>
    </location>
</feature>
<reference evidence="3 4" key="1">
    <citation type="journal article" date="2020" name="Genomics">
        <title>Complete, high-quality genomes from long-read metagenomic sequencing of two wolf lichen thalli reveals enigmatic genome architecture.</title>
        <authorList>
            <person name="McKenzie S.K."/>
            <person name="Walston R.F."/>
            <person name="Allen J.L."/>
        </authorList>
    </citation>
    <scope>NUCLEOTIDE SEQUENCE [LARGE SCALE GENOMIC DNA]</scope>
    <source>
        <strain evidence="3">WasteWater1</strain>
    </source>
</reference>
<name>A0A8H6C6N0_9LECA</name>
<dbReference type="Pfam" id="PF02214">
    <property type="entry name" value="BTB_2"/>
    <property type="match status" value="1"/>
</dbReference>
<feature type="compositionally biased region" description="Polar residues" evidence="1">
    <location>
        <begin position="128"/>
        <end position="141"/>
    </location>
</feature>
<dbReference type="PANTHER" id="PTHR31758">
    <property type="entry name" value="BTB/POZ DOMAIN-CONTAINING PROTEIN YLR108C"/>
    <property type="match status" value="1"/>
</dbReference>
<dbReference type="Proteomes" id="UP000593566">
    <property type="component" value="Unassembled WGS sequence"/>
</dbReference>
<feature type="region of interest" description="Disordered" evidence="1">
    <location>
        <begin position="1"/>
        <end position="66"/>
    </location>
</feature>
<dbReference type="GeneID" id="59334700"/>
<evidence type="ECO:0000259" key="2">
    <source>
        <dbReference type="Pfam" id="PF02214"/>
    </source>
</evidence>
<evidence type="ECO:0000256" key="1">
    <source>
        <dbReference type="SAM" id="MobiDB-lite"/>
    </source>
</evidence>
<dbReference type="InterPro" id="IPR003131">
    <property type="entry name" value="T1-type_BTB"/>
</dbReference>
<dbReference type="SUPFAM" id="SSF54695">
    <property type="entry name" value="POZ domain"/>
    <property type="match status" value="1"/>
</dbReference>
<dbReference type="InterPro" id="IPR029058">
    <property type="entry name" value="AB_hydrolase_fold"/>
</dbReference>
<organism evidence="3 4">
    <name type="scientific">Letharia lupina</name>
    <dbReference type="NCBI Taxonomy" id="560253"/>
    <lineage>
        <taxon>Eukaryota</taxon>
        <taxon>Fungi</taxon>
        <taxon>Dikarya</taxon>
        <taxon>Ascomycota</taxon>
        <taxon>Pezizomycotina</taxon>
        <taxon>Lecanoromycetes</taxon>
        <taxon>OSLEUM clade</taxon>
        <taxon>Lecanoromycetidae</taxon>
        <taxon>Lecanorales</taxon>
        <taxon>Lecanorineae</taxon>
        <taxon>Parmeliaceae</taxon>
        <taxon>Letharia</taxon>
    </lineage>
</organism>
<feature type="compositionally biased region" description="Polar residues" evidence="1">
    <location>
        <begin position="723"/>
        <end position="739"/>
    </location>
</feature>
<evidence type="ECO:0000313" key="3">
    <source>
        <dbReference type="EMBL" id="KAF6217887.1"/>
    </source>
</evidence>
<proteinExistence type="predicted"/>
<feature type="region of interest" description="Disordered" evidence="1">
    <location>
        <begin position="707"/>
        <end position="762"/>
    </location>
</feature>
<feature type="region of interest" description="Disordered" evidence="1">
    <location>
        <begin position="1476"/>
        <end position="1516"/>
    </location>
</feature>
<dbReference type="GO" id="GO:0051260">
    <property type="term" value="P:protein homooligomerization"/>
    <property type="evidence" value="ECO:0007669"/>
    <property type="project" value="InterPro"/>
</dbReference>
<accession>A0A8H6C6N0</accession>
<feature type="domain" description="Potassium channel tetramerisation-type BTB" evidence="2">
    <location>
        <begin position="1107"/>
        <end position="1196"/>
    </location>
</feature>
<dbReference type="InterPro" id="IPR011333">
    <property type="entry name" value="SKP1/BTB/POZ_sf"/>
</dbReference>
<feature type="region of interest" description="Disordered" evidence="1">
    <location>
        <begin position="96"/>
        <end position="150"/>
    </location>
</feature>
<gene>
    <name evidence="3" type="ORF">HO133_006299</name>
</gene>
<sequence length="1579" mass="173793">MTSSAPQNASARTRATSNASSGKPLHLEMPEPRFLSIVPSDRDGSSPDEQQDGTPMLEEDAHSVVGVSINRAQTRLLSPQTPAAEKAAAMGGLDKLGMFDGAADDNGHSQEDAGVNEEPTTPRHSSEEPFTSTNRQHSVTLPSPWRAEPQPFEKLKTHGQDHQAIGPTSMLADLNARRYLSSFNLPSLPKTPNFRDISIPSLSSILSNTRSRSPIQRAATRQKRASTFADMKSGFGFWNQPERRPSGDLAKGQDDTAPSLASDGNTSLKPQSNARRSPTPSTRGRRASSDKIALSPQESRLHRSTSDQSLMLRRATSIGSSLGDDSRWENVQDQVNSRMKAIKDSFQDSSIRLPRMPNVSTLNLDSFRPDFTRPRAQSEAKRPMRMTNGEATADARAHVMHDTAPQGLQLLGNGTLMDKKPKSTHPYLEQALEHLTGDLVVMGGYRGSVLRSAKPPNRQLWVPIKVGLNIRKVDLEVGLQPEDEENMKDYIYASGMLSHIGPVDMGRRLLKRLRACKHAQDGTLRVHDYGYDWRLSPHLLSRRLIEFLERLPSNADAVPDHKRGANILAHSMGGLITRHSVNQRPELFRGVIFAGVPQHCVNILGPLRNGDEVLLSSNVLTAQVNFTLRSSFLLLPEDGKCFINKATKEEYPVNFFDVEHWKQYAWSPCIAPALPAAHPPENKGLLGSMADMLNSFPSLALPGRKLSVSRSRDDKSPLADAANTASTKVNDIANASSARSLDPQMGPSSSLPNNGNAPQSTIPLPDALAYLQRTLDQTVAFKSEMAHNPDHTSKNRYPPFAILYANNTPTVVAARVASRDGIRRADAYDDLQFASGDGVCLARAAMLPPGYVCEKGGRVRTERGHVGLLGDLEAVGKLLTAVVEGRRNGTGLGLLELHRHSERPLLPDLPACSTTLYPVEITFVFSALFRSLVVRSFAIPSLHKYLAWFAYQKLAAYAFDILAFRTSAGAASLPAHFPKFSRVAVGLPVLSLLHSPSDRYLEWRRELEVRLRAAPPKKLAVDNRAQDMWVGDDVQGGSMISSVSGPSRSEFENFTAENVGGTKITLSAASSLSNGKGPIRTPGVMRTGDLLMRNGHSILPHAKAFSIQIGWRLFRLSGASINSDAPSYFSNYFEEQLRLDESGNGPTKTLFIDRDPDTFADICRHLQGYYVLPRDNAHYVRLYADAQFYSLQRLISQLFDAEIFVSIGGQQFQIPRDTFSGAGNSSNFFSLGFAGFLGSRDDAFPGLESRGLMRPPAVQPQTVPNRSPKAFEDLIHLSRGYPLTIRDKEHRAQLLSDCKYYGFKGLMHKLFVHSISYNAERGKSEIIMQLEDLHKSGVSFVNDASPSDQSPLGGWVNYMRPFVDETSYEAIVEIGSQETKIDFRSMRADFYGDTKARISSLFQTVADKMNLPHNLPLGLMMSSGGASAAPASPANTPLSEDRVKIRIGQDAHIILDGQEHTMDESALDHQQELEYNPEIPTPSSASLAPGQSWPNPTMRPSSTRPPPMKKRKRRGSLDDFGEWIVRKGQWRMRVQPRVEYSSRGSRGEEDGGMEIVLCAVKLDAVSGQRGRNMGRGFVS</sequence>
<dbReference type="EMBL" id="JACCJB010000024">
    <property type="protein sequence ID" value="KAF6217887.1"/>
    <property type="molecule type" value="Genomic_DNA"/>
</dbReference>
<feature type="compositionally biased region" description="Polar residues" evidence="1">
    <location>
        <begin position="746"/>
        <end position="762"/>
    </location>
</feature>
<dbReference type="Gene3D" id="3.40.50.1820">
    <property type="entry name" value="alpha/beta hydrolase"/>
    <property type="match status" value="1"/>
</dbReference>
<dbReference type="SUPFAM" id="SSF53474">
    <property type="entry name" value="alpha/beta-Hydrolases"/>
    <property type="match status" value="1"/>
</dbReference>
<dbReference type="Gene3D" id="3.30.710.10">
    <property type="entry name" value="Potassium Channel Kv1.1, Chain A"/>
    <property type="match status" value="2"/>
</dbReference>
<evidence type="ECO:0000313" key="4">
    <source>
        <dbReference type="Proteomes" id="UP000593566"/>
    </source>
</evidence>
<protein>
    <recommendedName>
        <fullName evidence="2">Potassium channel tetramerisation-type BTB domain-containing protein</fullName>
    </recommendedName>
</protein>
<dbReference type="PANTHER" id="PTHR31758:SF2">
    <property type="entry name" value="BTB_POZ DOMAIN-CONTAINING PROTEIN YLR108C"/>
    <property type="match status" value="1"/>
</dbReference>
<feature type="region of interest" description="Disordered" evidence="1">
    <location>
        <begin position="231"/>
        <end position="311"/>
    </location>
</feature>
<comment type="caution">
    <text evidence="3">The sequence shown here is derived from an EMBL/GenBank/DDBJ whole genome shotgun (WGS) entry which is preliminary data.</text>
</comment>
<feature type="compositionally biased region" description="Basic and acidic residues" evidence="1">
    <location>
        <begin position="241"/>
        <end position="254"/>
    </location>
</feature>
<keyword evidence="4" id="KW-1185">Reference proteome</keyword>
<dbReference type="RefSeq" id="XP_037147322.1">
    <property type="nucleotide sequence ID" value="XM_037297197.1"/>
</dbReference>